<keyword evidence="5 6" id="KW-0472">Membrane</keyword>
<keyword evidence="4 6" id="KW-1133">Transmembrane helix</keyword>
<comment type="caution">
    <text evidence="8">The sequence shown here is derived from an EMBL/GenBank/DDBJ whole genome shotgun (WGS) entry which is preliminary data.</text>
</comment>
<organism evidence="8 9">
    <name type="scientific">Thermovenabulum gondwanense</name>
    <dbReference type="NCBI Taxonomy" id="520767"/>
    <lineage>
        <taxon>Bacteria</taxon>
        <taxon>Bacillati</taxon>
        <taxon>Bacillota</taxon>
        <taxon>Clostridia</taxon>
        <taxon>Thermosediminibacterales</taxon>
        <taxon>Thermosediminibacteraceae</taxon>
        <taxon>Thermovenabulum</taxon>
    </lineage>
</organism>
<sequence>MLFFISVTVFLFIQLLAIEFARKFFEPQVYIQKRLYQMAAEKGEVNLRQAELSLPLFKRIIEPMAAKISGIFNKQGLQKIIFSALASLIFYIFFKTLGAVDYKVLFFTASGGMIGYFVPDMILDMKKRKVKEEIEKSLPEVLDLLTVCVEAGLGFDGALAKVVEKTKGVLSKEFSGVLNEVRMGRPRKEALRNMADRLSVDELSNFVGSLIMAEQLGISIGNVLRLQSREIRAKRRQKVEEMAMKAPVKMLIPIILFIFPAIFIVLLAPAVFHIMKVFIN</sequence>
<dbReference type="PATRIC" id="fig|520767.4.peg.1205"/>
<dbReference type="GO" id="GO:0005886">
    <property type="term" value="C:plasma membrane"/>
    <property type="evidence" value="ECO:0007669"/>
    <property type="project" value="UniProtKB-SubCell"/>
</dbReference>
<keyword evidence="9" id="KW-1185">Reference proteome</keyword>
<name>A0A162MKA6_9FIRM</name>
<dbReference type="Pfam" id="PF00482">
    <property type="entry name" value="T2SSF"/>
    <property type="match status" value="1"/>
</dbReference>
<dbReference type="OrthoDB" id="9810662at2"/>
<comment type="subcellular location">
    <subcellularLocation>
        <location evidence="1">Cell membrane</location>
        <topology evidence="1">Multi-pass membrane protein</topology>
    </subcellularLocation>
</comment>
<protein>
    <recommendedName>
        <fullName evidence="7">Type II secretion system protein GspF domain-containing protein</fullName>
    </recommendedName>
</protein>
<evidence type="ECO:0000259" key="7">
    <source>
        <dbReference type="Pfam" id="PF00482"/>
    </source>
</evidence>
<gene>
    <name evidence="8" type="ORF">ATZ99_11040</name>
</gene>
<evidence type="ECO:0000313" key="9">
    <source>
        <dbReference type="Proteomes" id="UP000075737"/>
    </source>
</evidence>
<evidence type="ECO:0000256" key="2">
    <source>
        <dbReference type="ARBA" id="ARBA00022475"/>
    </source>
</evidence>
<dbReference type="PANTHER" id="PTHR35007">
    <property type="entry name" value="INTEGRAL MEMBRANE PROTEIN-RELATED"/>
    <property type="match status" value="1"/>
</dbReference>
<feature type="transmembrane region" description="Helical" evidence="6">
    <location>
        <begin position="104"/>
        <end position="123"/>
    </location>
</feature>
<accession>A0A162MKA6</accession>
<evidence type="ECO:0000256" key="3">
    <source>
        <dbReference type="ARBA" id="ARBA00022692"/>
    </source>
</evidence>
<proteinExistence type="predicted"/>
<keyword evidence="3 6" id="KW-0812">Transmembrane</keyword>
<reference evidence="8 9" key="1">
    <citation type="submission" date="2015-12" db="EMBL/GenBank/DDBJ databases">
        <title>Draft genome of Thermovenabulum gondwanense isolated from a red thermophilic microbial mat colonisisng an outflow channel of a bore well.</title>
        <authorList>
            <person name="Patel B.K."/>
        </authorList>
    </citation>
    <scope>NUCLEOTIDE SEQUENCE [LARGE SCALE GENOMIC DNA]</scope>
    <source>
        <strain evidence="8 9">R270</strain>
    </source>
</reference>
<evidence type="ECO:0000313" key="8">
    <source>
        <dbReference type="EMBL" id="KYO66476.1"/>
    </source>
</evidence>
<dbReference type="Proteomes" id="UP000075737">
    <property type="component" value="Unassembled WGS sequence"/>
</dbReference>
<evidence type="ECO:0000256" key="1">
    <source>
        <dbReference type="ARBA" id="ARBA00004651"/>
    </source>
</evidence>
<evidence type="ECO:0000256" key="5">
    <source>
        <dbReference type="ARBA" id="ARBA00023136"/>
    </source>
</evidence>
<dbReference type="InterPro" id="IPR018076">
    <property type="entry name" value="T2SS_GspF_dom"/>
</dbReference>
<evidence type="ECO:0000256" key="6">
    <source>
        <dbReference type="SAM" id="Phobius"/>
    </source>
</evidence>
<dbReference type="STRING" id="520767.ATZ99_11040"/>
<evidence type="ECO:0000256" key="4">
    <source>
        <dbReference type="ARBA" id="ARBA00022989"/>
    </source>
</evidence>
<dbReference type="RefSeq" id="WP_068748239.1">
    <property type="nucleotide sequence ID" value="NZ_LOHZ01000027.1"/>
</dbReference>
<feature type="transmembrane region" description="Helical" evidence="6">
    <location>
        <begin position="248"/>
        <end position="275"/>
    </location>
</feature>
<dbReference type="PANTHER" id="PTHR35007:SF2">
    <property type="entry name" value="PILUS ASSEMBLE PROTEIN"/>
    <property type="match status" value="1"/>
</dbReference>
<dbReference type="AlphaFoldDB" id="A0A162MKA6"/>
<keyword evidence="2" id="KW-1003">Cell membrane</keyword>
<feature type="transmembrane region" description="Helical" evidence="6">
    <location>
        <begin position="80"/>
        <end position="97"/>
    </location>
</feature>
<feature type="domain" description="Type II secretion system protein GspF" evidence="7">
    <location>
        <begin position="142"/>
        <end position="267"/>
    </location>
</feature>
<dbReference type="EMBL" id="LOHZ01000027">
    <property type="protein sequence ID" value="KYO66476.1"/>
    <property type="molecule type" value="Genomic_DNA"/>
</dbReference>